<dbReference type="InterPro" id="IPR041627">
    <property type="entry name" value="AAA_lid_6"/>
</dbReference>
<dbReference type="GO" id="GO:0016887">
    <property type="term" value="F:ATP hydrolysis activity"/>
    <property type="evidence" value="ECO:0007669"/>
    <property type="project" value="InterPro"/>
</dbReference>
<keyword evidence="7" id="KW-1185">Reference proteome</keyword>
<feature type="compositionally biased region" description="Low complexity" evidence="4">
    <location>
        <begin position="90"/>
        <end position="103"/>
    </location>
</feature>
<dbReference type="SUPFAM" id="SSF52540">
    <property type="entry name" value="P-loop containing nucleoside triphosphate hydrolases"/>
    <property type="match status" value="3"/>
</dbReference>
<dbReference type="InterPro" id="IPR003959">
    <property type="entry name" value="ATPase_AAA_core"/>
</dbReference>
<gene>
    <name evidence="6" type="ORF">L873DRAFT_1794257</name>
</gene>
<feature type="compositionally biased region" description="Polar residues" evidence="4">
    <location>
        <begin position="54"/>
        <end position="63"/>
    </location>
</feature>
<evidence type="ECO:0000256" key="3">
    <source>
        <dbReference type="ARBA" id="ARBA00022840"/>
    </source>
</evidence>
<comment type="similarity">
    <text evidence="1">Belongs to the CbxX/CfxQ family.</text>
</comment>
<dbReference type="SMART" id="SM00382">
    <property type="entry name" value="AAA"/>
    <property type="match status" value="3"/>
</dbReference>
<organism evidence="6 7">
    <name type="scientific">Choiromyces venosus 120613-1</name>
    <dbReference type="NCBI Taxonomy" id="1336337"/>
    <lineage>
        <taxon>Eukaryota</taxon>
        <taxon>Fungi</taxon>
        <taxon>Dikarya</taxon>
        <taxon>Ascomycota</taxon>
        <taxon>Pezizomycotina</taxon>
        <taxon>Pezizomycetes</taxon>
        <taxon>Pezizales</taxon>
        <taxon>Tuberaceae</taxon>
        <taxon>Choiromyces</taxon>
    </lineage>
</organism>
<evidence type="ECO:0000256" key="2">
    <source>
        <dbReference type="ARBA" id="ARBA00022741"/>
    </source>
</evidence>
<dbReference type="InterPro" id="IPR003593">
    <property type="entry name" value="AAA+_ATPase"/>
</dbReference>
<feature type="compositionally biased region" description="Basic and acidic residues" evidence="4">
    <location>
        <begin position="1212"/>
        <end position="1239"/>
    </location>
</feature>
<reference evidence="6 7" key="1">
    <citation type="journal article" date="2018" name="Nat. Ecol. Evol.">
        <title>Pezizomycetes genomes reveal the molecular basis of ectomycorrhizal truffle lifestyle.</title>
        <authorList>
            <person name="Murat C."/>
            <person name="Payen T."/>
            <person name="Noel B."/>
            <person name="Kuo A."/>
            <person name="Morin E."/>
            <person name="Chen J."/>
            <person name="Kohler A."/>
            <person name="Krizsan K."/>
            <person name="Balestrini R."/>
            <person name="Da Silva C."/>
            <person name="Montanini B."/>
            <person name="Hainaut M."/>
            <person name="Levati E."/>
            <person name="Barry K.W."/>
            <person name="Belfiori B."/>
            <person name="Cichocki N."/>
            <person name="Clum A."/>
            <person name="Dockter R.B."/>
            <person name="Fauchery L."/>
            <person name="Guy J."/>
            <person name="Iotti M."/>
            <person name="Le Tacon F."/>
            <person name="Lindquist E.A."/>
            <person name="Lipzen A."/>
            <person name="Malagnac F."/>
            <person name="Mello A."/>
            <person name="Molinier V."/>
            <person name="Miyauchi S."/>
            <person name="Poulain J."/>
            <person name="Riccioni C."/>
            <person name="Rubini A."/>
            <person name="Sitrit Y."/>
            <person name="Splivallo R."/>
            <person name="Traeger S."/>
            <person name="Wang M."/>
            <person name="Zifcakova L."/>
            <person name="Wipf D."/>
            <person name="Zambonelli A."/>
            <person name="Paolocci F."/>
            <person name="Nowrousian M."/>
            <person name="Ottonello S."/>
            <person name="Baldrian P."/>
            <person name="Spatafora J.W."/>
            <person name="Henrissat B."/>
            <person name="Nagy L.G."/>
            <person name="Aury J.M."/>
            <person name="Wincker P."/>
            <person name="Grigoriev I.V."/>
            <person name="Bonfante P."/>
            <person name="Martin F.M."/>
        </authorList>
    </citation>
    <scope>NUCLEOTIDE SEQUENCE [LARGE SCALE GENOMIC DNA]</scope>
    <source>
        <strain evidence="6 7">120613-1</strain>
    </source>
</reference>
<protein>
    <submittedName>
        <fullName evidence="6">P-loop containing nucleoside triphosphate hydrolase protein</fullName>
    </submittedName>
</protein>
<name>A0A3N4J5S2_9PEZI</name>
<dbReference type="InterPro" id="IPR027417">
    <property type="entry name" value="P-loop_NTPase"/>
</dbReference>
<dbReference type="Pfam" id="PF17866">
    <property type="entry name" value="AAA_lid_6"/>
    <property type="match status" value="1"/>
</dbReference>
<evidence type="ECO:0000313" key="7">
    <source>
        <dbReference type="Proteomes" id="UP000276215"/>
    </source>
</evidence>
<sequence length="1342" mass="145834">MFEHPAFNTSSQTPPGIVAPGPSLSLDSGLDSVAATISGSPGISPQDQPGCWSISGSTWLSGQVSSVYSSPSPAPLRVPRPFGDRESHSRSGSSASGSSEAWSQPSVQTKLPLQDVLDTSHALPKEALPLTGVQVLNQAIYSEGSSSTGSPRPSILLSRHLETPSPSPDLPSAEYMFPDLGQPYGVQSQSSPGSPDSVPSLEQDSDSGPDGDTLSSSDELSDDESPGETPESPVIGGYGPVDGSDFKPKRSAAGVEWKRQRRRGLKNAAIDDLMAMVGLEQVKEQVLAMVAKVKTCKYQGVDVKKERYNTVFQGNPGTGKTTVARIYARFLHSAKIIDSNQVEEVSGATLAYMGPQLLQDKIDTIVNTHGGGVLFVDEAYQLTAPHASVAGRQALDLVLSEMGGNIGELVVIFACCNKEMQSFFEHNPGLSSRIPYILQFEDFDVIELWNILRDEIYNKYGGRMNIEGGTRGLYMRIATRRLARGRGIRGFGNARSVDNLLSRISERQAKRLDKEKKNGRLSNDQYFRFTQTDLIGPDPSGAIPESEAWVKLNGLVGLKAVKESANSMLKILKVNYGRELAELKPLDLSLNQVFVGSPGTGKTTVAKLYGKIMADLGLLTDGEVVIENPSDFIGACLGKSEAQTRAILATTVGKVLIIDEAYMLGSGGHDKQHDSFKTAVIDTLVAEVQGVPGDDRCVLIVGYEDKLKEMFRNVNPGLSRRFSITDPFRFEDFDLVELKAVLNLKMKEQDLTATTEALLAADSVLDRARMRPNFSNGGEPDPGVNKNIRGILEGRISEDIVAKLEGYQALATAAKKLKADPRGEVPTNFVFKGPPGTGKTTAARSMGKLYFDMGFLSTDDVIECSASDLIGRYVGQTGPRTKAQLDDARGKVLFIDETYRLADGEYATEAVNELSHLLRSPKYSGNMIVILAGYELDMNRLMTIRPGLSGLFPEEKLLVRELESKKIDASILQDTNSENYKKIARLVRMLSLFPSWSNARDIKTLAQQMSAATFIKFEDKPGDLDHLDLTFEVARDCTKKMLSMQRDRCYGQGGHASGCLESGQGPANRYEKASAQMNELAVKTDAEASQYQCTQRETKVASLPSSRTSTFKNPPTQGGPSRPPPQASQTSQSGAGESAPQVEQGIPTLQEQTTTIKPEVKRRDWLRKKATNILHRTKLTKGKDEQAKQKKATDKGKGKLWEDQPSPLPAPVEKKASAIDRMKQNSKEEERSKVKEKQGSRTMGYVLMDTVGFHMQLGLLARRGVVINDCIDGRRSAGWSSDKVRDTTAPKSKPELVIKKISKLAVSNAHSLPNQVPKIEDGGLDLFSPVTSCDPGGFHLGG</sequence>
<keyword evidence="3" id="KW-0067">ATP-binding</keyword>
<dbReference type="FunFam" id="1.10.8.60:FF:000160">
    <property type="entry name" value="WGS project CABT00000000 data, contig 2.55"/>
    <property type="match status" value="1"/>
</dbReference>
<accession>A0A3N4J5S2</accession>
<dbReference type="GO" id="GO:0005524">
    <property type="term" value="F:ATP binding"/>
    <property type="evidence" value="ECO:0007669"/>
    <property type="project" value="UniProtKB-KW"/>
</dbReference>
<keyword evidence="2" id="KW-0547">Nucleotide-binding</keyword>
<dbReference type="FunFam" id="3.40.50.300:FF:000216">
    <property type="entry name" value="Type VII secretion ATPase EccA"/>
    <property type="match status" value="1"/>
</dbReference>
<dbReference type="CDD" id="cd00009">
    <property type="entry name" value="AAA"/>
    <property type="match status" value="3"/>
</dbReference>
<dbReference type="EMBL" id="ML120473">
    <property type="protein sequence ID" value="RPA92428.1"/>
    <property type="molecule type" value="Genomic_DNA"/>
</dbReference>
<dbReference type="PANTHER" id="PTHR43392">
    <property type="entry name" value="AAA-TYPE ATPASE FAMILY PROTEIN / ANKYRIN REPEAT FAMILY PROTEIN"/>
    <property type="match status" value="1"/>
</dbReference>
<dbReference type="Pfam" id="PF00004">
    <property type="entry name" value="AAA"/>
    <property type="match status" value="3"/>
</dbReference>
<feature type="domain" description="AAA+ ATPase" evidence="5">
    <location>
        <begin position="825"/>
        <end position="958"/>
    </location>
</feature>
<feature type="domain" description="AAA+ ATPase" evidence="5">
    <location>
        <begin position="588"/>
        <end position="728"/>
    </location>
</feature>
<dbReference type="STRING" id="1336337.A0A3N4J5S2"/>
<dbReference type="PANTHER" id="PTHR43392:SF2">
    <property type="entry name" value="AAA-TYPE ATPASE FAMILY PROTEIN _ ANKYRIN REPEAT FAMILY PROTEIN"/>
    <property type="match status" value="1"/>
</dbReference>
<evidence type="ECO:0000313" key="6">
    <source>
        <dbReference type="EMBL" id="RPA92428.1"/>
    </source>
</evidence>
<dbReference type="PRINTS" id="PR00819">
    <property type="entry name" value="CBXCFQXSUPER"/>
</dbReference>
<feature type="compositionally biased region" description="Polar residues" evidence="4">
    <location>
        <begin position="185"/>
        <end position="194"/>
    </location>
</feature>
<evidence type="ECO:0000259" key="5">
    <source>
        <dbReference type="SMART" id="SM00382"/>
    </source>
</evidence>
<proteinExistence type="inferred from homology"/>
<feature type="compositionally biased region" description="Polar residues" evidence="4">
    <location>
        <begin position="1103"/>
        <end position="1113"/>
    </location>
</feature>
<feature type="compositionally biased region" description="Basic residues" evidence="4">
    <location>
        <begin position="1164"/>
        <end position="1180"/>
    </location>
</feature>
<keyword evidence="6" id="KW-0378">Hydrolase</keyword>
<feature type="domain" description="AAA+ ATPase" evidence="5">
    <location>
        <begin position="306"/>
        <end position="444"/>
    </location>
</feature>
<dbReference type="OrthoDB" id="2423195at2759"/>
<dbReference type="InterPro" id="IPR000641">
    <property type="entry name" value="CbxX/CfxQ"/>
</dbReference>
<dbReference type="Gene3D" id="1.10.8.60">
    <property type="match status" value="1"/>
</dbReference>
<feature type="compositionally biased region" description="Basic and acidic residues" evidence="4">
    <location>
        <begin position="1181"/>
        <end position="1202"/>
    </location>
</feature>
<feature type="compositionally biased region" description="Polar residues" evidence="4">
    <location>
        <begin position="1147"/>
        <end position="1156"/>
    </location>
</feature>
<evidence type="ECO:0000256" key="1">
    <source>
        <dbReference type="ARBA" id="ARBA00010378"/>
    </source>
</evidence>
<feature type="region of interest" description="Disordered" evidence="4">
    <location>
        <begin position="1"/>
        <end position="109"/>
    </location>
</feature>
<dbReference type="Proteomes" id="UP000276215">
    <property type="component" value="Unassembled WGS sequence"/>
</dbReference>
<feature type="compositionally biased region" description="Polar residues" evidence="4">
    <location>
        <begin position="35"/>
        <end position="47"/>
    </location>
</feature>
<feature type="compositionally biased region" description="Low complexity" evidence="4">
    <location>
        <begin position="20"/>
        <end position="32"/>
    </location>
</feature>
<feature type="region of interest" description="Disordered" evidence="4">
    <location>
        <begin position="143"/>
        <end position="258"/>
    </location>
</feature>
<dbReference type="Gene3D" id="3.40.50.300">
    <property type="entry name" value="P-loop containing nucleotide triphosphate hydrolases"/>
    <property type="match status" value="3"/>
</dbReference>
<evidence type="ECO:0000256" key="4">
    <source>
        <dbReference type="SAM" id="MobiDB-lite"/>
    </source>
</evidence>
<feature type="region of interest" description="Disordered" evidence="4">
    <location>
        <begin position="1092"/>
        <end position="1239"/>
    </location>
</feature>
<dbReference type="InterPro" id="IPR050773">
    <property type="entry name" value="CbxX/CfxQ_RuBisCO_ESX"/>
</dbReference>